<protein>
    <submittedName>
        <fullName evidence="1">Uncharacterized protein</fullName>
    </submittedName>
</protein>
<dbReference type="EMBL" id="PPEI02000002">
    <property type="protein sequence ID" value="PWN66161.1"/>
    <property type="molecule type" value="Genomic_DNA"/>
</dbReference>
<keyword evidence="2" id="KW-1185">Reference proteome</keyword>
<dbReference type="Proteomes" id="UP000236182">
    <property type="component" value="Unassembled WGS sequence"/>
</dbReference>
<name>A0A316WX71_9FLAO</name>
<evidence type="ECO:0000313" key="1">
    <source>
        <dbReference type="EMBL" id="PWN66161.1"/>
    </source>
</evidence>
<proteinExistence type="predicted"/>
<evidence type="ECO:0000313" key="2">
    <source>
        <dbReference type="Proteomes" id="UP000236182"/>
    </source>
</evidence>
<reference evidence="1" key="1">
    <citation type="submission" date="2018-04" db="EMBL/GenBank/DDBJ databases">
        <title>Draft Genome Sequences of Chryseobacterium lactis NCTC11390T isolated from milk, Chryseobacterium oncorhynchi 701B-08T from rainbow trout, and Chryseobacterium viscerum 687B-08T from diseased fish.</title>
        <authorList>
            <person name="Jeong J.-J."/>
            <person name="Lee Y.J."/>
            <person name="Pathiraja D."/>
            <person name="Park B."/>
            <person name="Choi I.-G."/>
            <person name="Kim K.D."/>
        </authorList>
    </citation>
    <scope>NUCLEOTIDE SEQUENCE [LARGE SCALE GENOMIC DNA]</scope>
    <source>
        <strain evidence="1">701B-08</strain>
    </source>
</reference>
<organism evidence="1 2">
    <name type="scientific">Chryseobacterium oncorhynchi</name>
    <dbReference type="NCBI Taxonomy" id="741074"/>
    <lineage>
        <taxon>Bacteria</taxon>
        <taxon>Pseudomonadati</taxon>
        <taxon>Bacteroidota</taxon>
        <taxon>Flavobacteriia</taxon>
        <taxon>Flavobacteriales</taxon>
        <taxon>Weeksellaceae</taxon>
        <taxon>Chryseobacterium group</taxon>
        <taxon>Chryseobacterium</taxon>
    </lineage>
</organism>
<dbReference type="AlphaFoldDB" id="A0A316WX71"/>
<comment type="caution">
    <text evidence="1">The sequence shown here is derived from an EMBL/GenBank/DDBJ whole genome shotgun (WGS) entry which is preliminary data.</text>
</comment>
<sequence length="79" mass="9652">MHKYADSFGFILHAELEICFIGEGFQWNEKFVTILLSNSLIIESRKNIFQSYAYKKLKRWRRSYSNEKKHKYLPERNNF</sequence>
<gene>
    <name evidence="1" type="ORF">C1638_007255</name>
</gene>
<accession>A0A316WX71</accession>